<protein>
    <recommendedName>
        <fullName evidence="4">Mll0865 protein</fullName>
    </recommendedName>
</protein>
<dbReference type="EMBL" id="HG938353">
    <property type="protein sequence ID" value="CDN48681.1"/>
    <property type="molecule type" value="Genomic_DNA"/>
</dbReference>
<reference evidence="3" key="1">
    <citation type="journal article" date="2014" name="BMC Genomics">
        <title>Genome sequencing of two Neorhizobium galegae strains reveals a noeT gene responsible for the unusual acetylation of the nodulation factors.</title>
        <authorList>
            <person name="Osterman J."/>
            <person name="Marsh J."/>
            <person name="Laine P.K."/>
            <person name="Zeng Z."/>
            <person name="Alatalo E."/>
            <person name="Sullivan J.T."/>
            <person name="Young J.P."/>
            <person name="Thomas-Oates J."/>
            <person name="Paulin L."/>
            <person name="Lindstrom K."/>
        </authorList>
    </citation>
    <scope>NUCLEOTIDE SEQUENCE [LARGE SCALE GENOMIC DNA]</scope>
    <source>
        <strain evidence="3">HAMBI 540</strain>
    </source>
</reference>
<accession>A0A068SSD2</accession>
<dbReference type="PATRIC" id="fig|1028800.3.peg.2543"/>
<sequence>MKRTLIATGLMAASCVYPVAAAEINDKGARTLKESLSYFLPDTAKSTGFLTVKPAGERYEISYDIAKLLKSINKKNFKISGLKPFSVFAAPLDNGQWKFNSDSDMNFTVQGKMPDGKPTNLSYSVTDMVFSGIFDPAISYLRSGEATSGPLRMVSKSGPEEVEASFAGMNYSLASAASATAGGTDFTGKGSFLRFYERIATPETPPIQVRAESLDFDVGVQGVMAEKIRNLVAFMLELVKDEKPSQAEIAKLKDLIRGAMPFFTALSEKISFNQFTVASPIGDFGINKLDYTFTMSEPAVATRIGFGARIENISTPDGIIPPLYAQLVPDMAEMEVGVADLNFQRFIDTFMEIDFSKPGQLPDAEGERLGKAFLDNGQLTVDFPRVAAKSALYDVEASGKVKGYPDEKDRYTLETSILARDIDKLIQYFQAAAKSDPEFNQVSFAIMMAKGMAKTEPDGRLRWDVKFEDGKSFSVNGQPIQ</sequence>
<evidence type="ECO:0000256" key="1">
    <source>
        <dbReference type="SAM" id="SignalP"/>
    </source>
</evidence>
<dbReference type="AlphaFoldDB" id="A0A068SSD2"/>
<dbReference type="HOGENOM" id="CLU_560997_0_0_5"/>
<feature type="signal peptide" evidence="1">
    <location>
        <begin position="1"/>
        <end position="21"/>
    </location>
</feature>
<proteinExistence type="predicted"/>
<dbReference type="OrthoDB" id="8301995at2"/>
<dbReference type="eggNOG" id="ENOG50306FU">
    <property type="taxonomic scope" value="Bacteria"/>
</dbReference>
<dbReference type="GeneID" id="24258194"/>
<dbReference type="PROSITE" id="PS51257">
    <property type="entry name" value="PROKAR_LIPOPROTEIN"/>
    <property type="match status" value="1"/>
</dbReference>
<organism evidence="2 3">
    <name type="scientific">Neorhizobium galegae bv. orientalis str. HAMBI 540</name>
    <dbReference type="NCBI Taxonomy" id="1028800"/>
    <lineage>
        <taxon>Bacteria</taxon>
        <taxon>Pseudomonadati</taxon>
        <taxon>Pseudomonadota</taxon>
        <taxon>Alphaproteobacteria</taxon>
        <taxon>Hyphomicrobiales</taxon>
        <taxon>Rhizobiaceae</taxon>
        <taxon>Rhizobium/Agrobacterium group</taxon>
        <taxon>Neorhizobium</taxon>
    </lineage>
</organism>
<gene>
    <name evidence="2" type="ORF">RG540_CH25150</name>
</gene>
<name>A0A068SSD2_NEOGA</name>
<keyword evidence="3" id="KW-1185">Reference proteome</keyword>
<feature type="chain" id="PRO_5001653255" description="Mll0865 protein" evidence="1">
    <location>
        <begin position="22"/>
        <end position="481"/>
    </location>
</feature>
<evidence type="ECO:0008006" key="4">
    <source>
        <dbReference type="Google" id="ProtNLM"/>
    </source>
</evidence>
<evidence type="ECO:0000313" key="3">
    <source>
        <dbReference type="Proteomes" id="UP000028181"/>
    </source>
</evidence>
<dbReference type="KEGG" id="ngg:RG540_CH25150"/>
<dbReference type="Proteomes" id="UP000028181">
    <property type="component" value="Chromosome I"/>
</dbReference>
<dbReference type="RefSeq" id="WP_038588312.1">
    <property type="nucleotide sequence ID" value="NZ_HG938353.1"/>
</dbReference>
<keyword evidence="1" id="KW-0732">Signal</keyword>
<evidence type="ECO:0000313" key="2">
    <source>
        <dbReference type="EMBL" id="CDN48681.1"/>
    </source>
</evidence>